<feature type="domain" description="HTH luxR-type" evidence="1">
    <location>
        <begin position="6"/>
        <end position="63"/>
    </location>
</feature>
<dbReference type="Gene3D" id="1.10.10.10">
    <property type="entry name" value="Winged helix-like DNA-binding domain superfamily/Winged helix DNA-binding domain"/>
    <property type="match status" value="1"/>
</dbReference>
<dbReference type="InterPro" id="IPR036388">
    <property type="entry name" value="WH-like_DNA-bd_sf"/>
</dbReference>
<reference evidence="3" key="1">
    <citation type="journal article" date="2019" name="Int. J. Syst. Evol. Microbiol.">
        <title>The Global Catalogue of Microorganisms (GCM) 10K type strain sequencing project: providing services to taxonomists for standard genome sequencing and annotation.</title>
        <authorList>
            <consortium name="The Broad Institute Genomics Platform"/>
            <consortium name="The Broad Institute Genome Sequencing Center for Infectious Disease"/>
            <person name="Wu L."/>
            <person name="Ma J."/>
        </authorList>
    </citation>
    <scope>NUCLEOTIDE SEQUENCE [LARGE SCALE GENOMIC DNA]</scope>
    <source>
        <strain evidence="3">JCM 18304</strain>
    </source>
</reference>
<evidence type="ECO:0000259" key="1">
    <source>
        <dbReference type="SMART" id="SM00421"/>
    </source>
</evidence>
<name>A0ABP9SDC4_9ACTN</name>
<comment type="caution">
    <text evidence="2">The sequence shown here is derived from an EMBL/GenBank/DDBJ whole genome shotgun (WGS) entry which is preliminary data.</text>
</comment>
<evidence type="ECO:0000313" key="3">
    <source>
        <dbReference type="Proteomes" id="UP001501570"/>
    </source>
</evidence>
<gene>
    <name evidence="2" type="ORF">GCM10023322_59110</name>
</gene>
<dbReference type="SUPFAM" id="SSF46894">
    <property type="entry name" value="C-terminal effector domain of the bipartite response regulators"/>
    <property type="match status" value="1"/>
</dbReference>
<sequence>MTIDANGLISAGELALVATLARGNTTSLAAREMHLSPHTIGERISILLERFQCKNRAELVAYFYVHGYLSTHAWPPMTAVAASHAGMSSAAARLVSAVTPGGRGSCEEMEVSGMSSFDALEALKEAGQPIDLLSEGQREVVASLTEHEVQVLLSVQQRLRAAQAEVEGQELKLL</sequence>
<dbReference type="Proteomes" id="UP001501570">
    <property type="component" value="Unassembled WGS sequence"/>
</dbReference>
<proteinExistence type="predicted"/>
<dbReference type="InterPro" id="IPR016032">
    <property type="entry name" value="Sig_transdc_resp-reg_C-effctor"/>
</dbReference>
<accession>A0ABP9SDC4</accession>
<dbReference type="NCBIfam" id="NF045560">
    <property type="entry name" value="aroma_sacti_dom"/>
    <property type="match status" value="1"/>
</dbReference>
<evidence type="ECO:0000313" key="2">
    <source>
        <dbReference type="EMBL" id="GAA5194514.1"/>
    </source>
</evidence>
<dbReference type="RefSeq" id="WP_345635114.1">
    <property type="nucleotide sequence ID" value="NZ_BAABJQ010000021.1"/>
</dbReference>
<organism evidence="2 3">
    <name type="scientific">Rugosimonospora acidiphila</name>
    <dbReference type="NCBI Taxonomy" id="556531"/>
    <lineage>
        <taxon>Bacteria</taxon>
        <taxon>Bacillati</taxon>
        <taxon>Actinomycetota</taxon>
        <taxon>Actinomycetes</taxon>
        <taxon>Micromonosporales</taxon>
        <taxon>Micromonosporaceae</taxon>
        <taxon>Rugosimonospora</taxon>
    </lineage>
</organism>
<dbReference type="InterPro" id="IPR054632">
    <property type="entry name" value="Aroma_sacti_dom"/>
</dbReference>
<dbReference type="SMART" id="SM00421">
    <property type="entry name" value="HTH_LUXR"/>
    <property type="match status" value="1"/>
</dbReference>
<protein>
    <recommendedName>
        <fullName evidence="1">HTH luxR-type domain-containing protein</fullName>
    </recommendedName>
</protein>
<keyword evidence="3" id="KW-1185">Reference proteome</keyword>
<dbReference type="EMBL" id="BAABJQ010000021">
    <property type="protein sequence ID" value="GAA5194514.1"/>
    <property type="molecule type" value="Genomic_DNA"/>
</dbReference>
<dbReference type="InterPro" id="IPR000792">
    <property type="entry name" value="Tscrpt_reg_LuxR_C"/>
</dbReference>